<name>A0A1F7X644_9BACT</name>
<evidence type="ECO:0000313" key="2">
    <source>
        <dbReference type="EMBL" id="OGM10169.1"/>
    </source>
</evidence>
<evidence type="ECO:0000313" key="3">
    <source>
        <dbReference type="Proteomes" id="UP000176778"/>
    </source>
</evidence>
<comment type="caution">
    <text evidence="2">The sequence shown here is derived from an EMBL/GenBank/DDBJ whole genome shotgun (WGS) entry which is preliminary data.</text>
</comment>
<sequence length="787" mass="82555">MADDSKFKTPSEKTVKFLYDGVVAFYPDVAKEVFLLGKTTLPFHEAWGGFKRLEFLEFALNSTGTESIEEAAAAIRDWKEGRRLERTIPDKLDEMVARLEEQERLSREKGQKAASAYEKQKLAKDALLESQRAKETVPAPVSPAVEAPTASPEEVLAVGVKTTVEPGHFVQKVVNKTVSLPLRTAISLAYPAIKESVGPAPATAMLLWAKGVPSQKLEGKAVALPSKEAKKFDELVKAIKGIESGRSLQTRILQASFRIKDVTLLLGPDTGLTQAQVSLFFNPPETGGVAAIPHQSFFGNLVSRAGQQLFGKLASRAVKAIATKAGLAIAGEAVGTAAGTEAGAAVGAAAGGPAAPVTAIIGAVLGWLASKIPDLISWLKRNAKEFGVAAAGLLAAGVFFRNPFLLVAGLGVGGIALGAGGLQSAGMAAAGAVQGVLAGITGMLLPSIAVPVLVSLVAVPVVVALILFIINSGAYIVPPSPSSLYGAIESPYIGIEKTASPECMHRAGCPGFGPVTYHVKIWAKKGTLTNISIKNEYEIISRTNPPFTPPSVPEIDSPPDFISPTRAYEFTYTLTVGPSLDNSIVSDTITVTADAPGQNGALASQSAAVIVGNPPVSCPLPGGQSQPIHWSYHPGNESGGHGSNDYWRRMGGSSCRYSLPQGANCYGPTNGGNVCSNQSSTCDFYGYAMDVFPSGNTQVFAPTVRGQAVTWSYQGGFSNASAGQTFIYRSGSYYLVLTHLSPGAATGGSIQSGQRIGQLFPQGGNTHLHIEFSVSGRYVRPEDYFCR</sequence>
<keyword evidence="1" id="KW-0472">Membrane</keyword>
<keyword evidence="1" id="KW-0812">Transmembrane</keyword>
<dbReference type="InterPro" id="IPR011055">
    <property type="entry name" value="Dup_hybrid_motif"/>
</dbReference>
<reference evidence="2 3" key="1">
    <citation type="journal article" date="2016" name="Nat. Commun.">
        <title>Thousands of microbial genomes shed light on interconnected biogeochemical processes in an aquifer system.</title>
        <authorList>
            <person name="Anantharaman K."/>
            <person name="Brown C.T."/>
            <person name="Hug L.A."/>
            <person name="Sharon I."/>
            <person name="Castelle C.J."/>
            <person name="Probst A.J."/>
            <person name="Thomas B.C."/>
            <person name="Singh A."/>
            <person name="Wilkins M.J."/>
            <person name="Karaoz U."/>
            <person name="Brodie E.L."/>
            <person name="Williams K.H."/>
            <person name="Hubbard S.S."/>
            <person name="Banfield J.F."/>
        </authorList>
    </citation>
    <scope>NUCLEOTIDE SEQUENCE [LARGE SCALE GENOMIC DNA]</scope>
</reference>
<dbReference type="Proteomes" id="UP000176778">
    <property type="component" value="Unassembled WGS sequence"/>
</dbReference>
<dbReference type="EMBL" id="MGFR01000001">
    <property type="protein sequence ID" value="OGM10169.1"/>
    <property type="molecule type" value="Genomic_DNA"/>
</dbReference>
<dbReference type="Gene3D" id="2.70.70.10">
    <property type="entry name" value="Glucose Permease (Domain IIA)"/>
    <property type="match status" value="1"/>
</dbReference>
<feature type="transmembrane region" description="Helical" evidence="1">
    <location>
        <begin position="452"/>
        <end position="477"/>
    </location>
</feature>
<evidence type="ECO:0000256" key="1">
    <source>
        <dbReference type="SAM" id="Phobius"/>
    </source>
</evidence>
<feature type="transmembrane region" description="Helical" evidence="1">
    <location>
        <begin position="386"/>
        <end position="419"/>
    </location>
</feature>
<feature type="transmembrane region" description="Helical" evidence="1">
    <location>
        <begin position="425"/>
        <end position="445"/>
    </location>
</feature>
<keyword evidence="1" id="KW-1133">Transmembrane helix</keyword>
<gene>
    <name evidence="2" type="ORF">A2Y68_01890</name>
</gene>
<dbReference type="AlphaFoldDB" id="A0A1F7X644"/>
<dbReference type="STRING" id="1802479.A2Y68_01890"/>
<organism evidence="2 3">
    <name type="scientific">Candidatus Woesebacteria bacterium RBG_13_46_13</name>
    <dbReference type="NCBI Taxonomy" id="1802479"/>
    <lineage>
        <taxon>Bacteria</taxon>
        <taxon>Candidatus Woeseibacteriota</taxon>
    </lineage>
</organism>
<proteinExistence type="predicted"/>
<accession>A0A1F7X644</accession>
<protein>
    <submittedName>
        <fullName evidence="2">Uncharacterized protein</fullName>
    </submittedName>
</protein>